<evidence type="ECO:0000313" key="1">
    <source>
        <dbReference type="EMBL" id="TYK94005.1"/>
    </source>
</evidence>
<feature type="non-terminal residue" evidence="1">
    <location>
        <position position="1"/>
    </location>
</feature>
<accession>A0A5S4TEA8</accession>
<evidence type="ECO:0000313" key="2">
    <source>
        <dbReference type="Proteomes" id="UP000324058"/>
    </source>
</evidence>
<organism evidence="1 2">
    <name type="scientific">Streptococcus pyogenes</name>
    <dbReference type="NCBI Taxonomy" id="1314"/>
    <lineage>
        <taxon>Bacteria</taxon>
        <taxon>Bacillati</taxon>
        <taxon>Bacillota</taxon>
        <taxon>Bacilli</taxon>
        <taxon>Lactobacillales</taxon>
        <taxon>Streptococcaceae</taxon>
        <taxon>Streptococcus</taxon>
    </lineage>
</organism>
<protein>
    <submittedName>
        <fullName evidence="1">Pilus assembly protein</fullName>
    </submittedName>
</protein>
<gene>
    <name evidence="1" type="ORF">E0F66_11860</name>
</gene>
<name>A0A5S4TEA8_STRPY</name>
<dbReference type="AlphaFoldDB" id="A0A5S4TEA8"/>
<reference evidence="1 2" key="1">
    <citation type="submission" date="2019-02" db="EMBL/GenBank/DDBJ databases">
        <title>Novel genomic isolates of S. pyogenes and S. dysgalactiae subsp. equisimilis associated to necrotising fasciitis (NSTI).</title>
        <authorList>
            <person name="Barrantes I."/>
        </authorList>
    </citation>
    <scope>NUCLEOTIDE SEQUENCE [LARGE SCALE GENOMIC DNA]</scope>
    <source>
        <strain evidence="1 2">SPY2028</strain>
    </source>
</reference>
<comment type="caution">
    <text evidence="1">The sequence shown here is derived from an EMBL/GenBank/DDBJ whole genome shotgun (WGS) entry which is preliminary data.</text>
</comment>
<dbReference type="EMBL" id="SJLL01000381">
    <property type="protein sequence ID" value="TYK94005.1"/>
    <property type="molecule type" value="Genomic_DNA"/>
</dbReference>
<sequence length="60" mass="6482">VPGSYLIFSEISYKYVPTIGYVMAKSGINLSDVAYTRPRQSACVNYAPSSSATMTGCTTY</sequence>
<dbReference type="Proteomes" id="UP000324058">
    <property type="component" value="Unassembled WGS sequence"/>
</dbReference>
<proteinExistence type="predicted"/>